<dbReference type="PhylomeDB" id="A0A0G4HBA0"/>
<evidence type="ECO:0000256" key="3">
    <source>
        <dbReference type="ARBA" id="ARBA00022576"/>
    </source>
</evidence>
<dbReference type="InterPro" id="IPR015421">
    <property type="entry name" value="PyrdxlP-dep_Trfase_major"/>
</dbReference>
<dbReference type="GO" id="GO:0042853">
    <property type="term" value="P:L-alanine catabolic process"/>
    <property type="evidence" value="ECO:0007669"/>
    <property type="project" value="UniProtKB-UniPathway"/>
</dbReference>
<dbReference type="Gene3D" id="1.10.287.1970">
    <property type="match status" value="1"/>
</dbReference>
<dbReference type="PANTHER" id="PTHR11751">
    <property type="entry name" value="ALANINE AMINOTRANSFERASE"/>
    <property type="match status" value="1"/>
</dbReference>
<accession>A0A0G4HBA0</accession>
<comment type="subunit">
    <text evidence="2">Homodimer.</text>
</comment>
<evidence type="ECO:0000256" key="1">
    <source>
        <dbReference type="ARBA" id="ARBA00001933"/>
    </source>
</evidence>
<keyword evidence="3" id="KW-0032">Aminotransferase</keyword>
<dbReference type="InterPro" id="IPR015422">
    <property type="entry name" value="PyrdxlP-dep_Trfase_small"/>
</dbReference>
<evidence type="ECO:0000259" key="7">
    <source>
        <dbReference type="Pfam" id="PF00155"/>
    </source>
</evidence>
<dbReference type="InterPro" id="IPR004839">
    <property type="entry name" value="Aminotransferase_I/II_large"/>
</dbReference>
<dbReference type="UniPathway" id="UPA00528">
    <property type="reaction ID" value="UER00586"/>
</dbReference>
<reference evidence="8" key="1">
    <citation type="submission" date="2014-11" db="EMBL/GenBank/DDBJ databases">
        <authorList>
            <person name="Otto D Thomas"/>
            <person name="Naeem Raeece"/>
        </authorList>
    </citation>
    <scope>NUCLEOTIDE SEQUENCE</scope>
</reference>
<feature type="domain" description="Aminotransferase class I/classII large" evidence="7">
    <location>
        <begin position="132"/>
        <end position="505"/>
    </location>
</feature>
<proteinExistence type="inferred from homology"/>
<sequence>MSNITRSAAGATGFVKNLAASAAGALSAGTSRHSTATASVHMSASGREKTLTKQSLPGRVLKTEYAVRGRVVTRSYEIQKMLAEKTKSLPFDELIFANIGNPQAVGATPLTFPRQVLACVMYPPLLEAGVFPEDVIKRAKEYLKYASGKVGAYSHSKGLEGLRQEVADWLEERDGHRPDAEHIFLQDGASPAVKLALDLLIGGPEDALLIPLPQYPLYSASITKLEGTAVGYYLDEEKNWGTSREELERALKEGRDQGKKVKALVVINPGNPTGGILSKQDMEEIVEFCEDNNLVLLADEVYQVNIYKEGAEFTSFRKVVMDKGSSVELFSFHSASKGIAGECGLRGGCVVTDNLDPEVLAEMYKLASVNLCANIIGQMAFTLTVRPPKAGEASYELYKKELGDALDSLKRRAKKVAATLNGLEGASCQEIEGAMYAFPSITIPKKAAEMAMENGMAPDLFYCLRLLEETGIVVVPGSGFGQRDGTFHFRTTILPQENQVDAIAKRMSEFHSKFMKEFS</sequence>
<keyword evidence="4" id="KW-0808">Transferase</keyword>
<comment type="cofactor">
    <cofactor evidence="1">
        <name>pyridoxal 5'-phosphate</name>
        <dbReference type="ChEBI" id="CHEBI:597326"/>
    </cofactor>
</comment>
<evidence type="ECO:0000313" key="8">
    <source>
        <dbReference type="EMBL" id="CEM41097.1"/>
    </source>
</evidence>
<dbReference type="GO" id="GO:0004021">
    <property type="term" value="F:L-alanine:2-oxoglutarate aminotransferase activity"/>
    <property type="evidence" value="ECO:0007669"/>
    <property type="project" value="TreeGrafter"/>
</dbReference>
<dbReference type="AlphaFoldDB" id="A0A0G4HBA0"/>
<name>A0A0G4HBA0_9ALVE</name>
<evidence type="ECO:0000256" key="6">
    <source>
        <dbReference type="ARBA" id="ARBA00025785"/>
    </source>
</evidence>
<protein>
    <recommendedName>
        <fullName evidence="7">Aminotransferase class I/classII large domain-containing protein</fullName>
    </recommendedName>
</protein>
<dbReference type="EMBL" id="CDMZ01002170">
    <property type="protein sequence ID" value="CEM41097.1"/>
    <property type="molecule type" value="Genomic_DNA"/>
</dbReference>
<gene>
    <name evidence="8" type="ORF">Cvel_6130</name>
</gene>
<evidence type="ECO:0000256" key="2">
    <source>
        <dbReference type="ARBA" id="ARBA00011738"/>
    </source>
</evidence>
<dbReference type="InterPro" id="IPR045088">
    <property type="entry name" value="ALAT1/2-like"/>
</dbReference>
<evidence type="ECO:0000256" key="4">
    <source>
        <dbReference type="ARBA" id="ARBA00022679"/>
    </source>
</evidence>
<dbReference type="FunFam" id="3.40.640.10:FF:000012">
    <property type="entry name" value="alanine aminotransferase 2"/>
    <property type="match status" value="1"/>
</dbReference>
<dbReference type="SUPFAM" id="SSF53383">
    <property type="entry name" value="PLP-dependent transferases"/>
    <property type="match status" value="1"/>
</dbReference>
<keyword evidence="5" id="KW-0663">Pyridoxal phosphate</keyword>
<dbReference type="Pfam" id="PF00155">
    <property type="entry name" value="Aminotran_1_2"/>
    <property type="match status" value="1"/>
</dbReference>
<dbReference type="VEuPathDB" id="CryptoDB:Cvel_6130"/>
<comment type="similarity">
    <text evidence="6">Belongs to the class-I pyridoxal-phosphate-dependent aminotransferase family. Alanine aminotransferase subfamily.</text>
</comment>
<dbReference type="InterPro" id="IPR015424">
    <property type="entry name" value="PyrdxlP-dep_Trfase"/>
</dbReference>
<dbReference type="CDD" id="cd00609">
    <property type="entry name" value="AAT_like"/>
    <property type="match status" value="1"/>
</dbReference>
<dbReference type="GO" id="GO:0030170">
    <property type="term" value="F:pyridoxal phosphate binding"/>
    <property type="evidence" value="ECO:0007669"/>
    <property type="project" value="InterPro"/>
</dbReference>
<dbReference type="Gene3D" id="3.40.640.10">
    <property type="entry name" value="Type I PLP-dependent aspartate aminotransferase-like (Major domain)"/>
    <property type="match status" value="1"/>
</dbReference>
<organism evidence="8">
    <name type="scientific">Chromera velia CCMP2878</name>
    <dbReference type="NCBI Taxonomy" id="1169474"/>
    <lineage>
        <taxon>Eukaryota</taxon>
        <taxon>Sar</taxon>
        <taxon>Alveolata</taxon>
        <taxon>Colpodellida</taxon>
        <taxon>Chromeraceae</taxon>
        <taxon>Chromera</taxon>
    </lineage>
</organism>
<dbReference type="PANTHER" id="PTHR11751:SF29">
    <property type="entry name" value="ALANINE TRANSAMINASE"/>
    <property type="match status" value="1"/>
</dbReference>
<dbReference type="Gene3D" id="3.90.1150.10">
    <property type="entry name" value="Aspartate Aminotransferase, domain 1"/>
    <property type="match status" value="1"/>
</dbReference>
<dbReference type="FunFam" id="3.90.1150.10:FF:000010">
    <property type="entry name" value="Alanine aminotransferase 2"/>
    <property type="match status" value="1"/>
</dbReference>
<evidence type="ECO:0000256" key="5">
    <source>
        <dbReference type="ARBA" id="ARBA00022898"/>
    </source>
</evidence>